<evidence type="ECO:0000313" key="3">
    <source>
        <dbReference type="EMBL" id="GGP21380.1"/>
    </source>
</evidence>
<evidence type="ECO:0000259" key="2">
    <source>
        <dbReference type="Pfam" id="PF00437"/>
    </source>
</evidence>
<name>A0A830GWZ8_9CREN</name>
<dbReference type="OrthoDB" id="33500at2157"/>
<keyword evidence="4" id="KW-1185">Reference proteome</keyword>
<dbReference type="RefSeq" id="WP_188596615.1">
    <property type="nucleotide sequence ID" value="NZ_BMNL01000003.1"/>
</dbReference>
<accession>A0A830GWZ8</accession>
<evidence type="ECO:0000256" key="1">
    <source>
        <dbReference type="ARBA" id="ARBA00006611"/>
    </source>
</evidence>
<dbReference type="PANTHER" id="PTHR30486:SF6">
    <property type="entry name" value="TYPE IV PILUS RETRACTATION ATPASE PILT"/>
    <property type="match status" value="1"/>
</dbReference>
<dbReference type="Proteomes" id="UP000610960">
    <property type="component" value="Unassembled WGS sequence"/>
</dbReference>
<proteinExistence type="inferred from homology"/>
<dbReference type="SUPFAM" id="SSF52540">
    <property type="entry name" value="P-loop containing nucleoside triphosphate hydrolases"/>
    <property type="match status" value="1"/>
</dbReference>
<dbReference type="Pfam" id="PF00437">
    <property type="entry name" value="T2SSE"/>
    <property type="match status" value="1"/>
</dbReference>
<sequence length="422" mass="45551">MLWRNEGRSIGIVVESTAIDCCGLKTVIEVRAIGSSYAIQLQDEDVPDLDVAKLHAISMRGVKLEKAIKKLGARPTPSIMKAYERWSKHYGSLTPLLLHPKLTDIYVGESVKARHSDYGLVSVDVEINQEDTYYLLRRVGHRCRTPITAYQPMASTTDDEYGVRISTTIPPVGGPAIHIRIMPRTPWTLPLLVTGGMLNARSAAVLWQLFEDKVPILIVGPIGSGKTSLANAVAFMGNPSLFTALIMDVDEMNLPNHLVYKLMERKAFGLGVKSITKDDLIAQALRMGVDHIVVNEVITGEEAVAWINAVTSGHGGVTTFHAGSAADAARRLSIIAPGVVDHLGEVAMVETGIVDVMDEGGGIATNKRMRIVKSIVHGHDINVDAVAAKAEIIRSLAGYDADSVIRAVMNYYSIPSASRGGG</sequence>
<dbReference type="InterPro" id="IPR001482">
    <property type="entry name" value="T2SS/T4SS_dom"/>
</dbReference>
<protein>
    <recommendedName>
        <fullName evidence="2">Bacterial type II secretion system protein E domain-containing protein</fullName>
    </recommendedName>
</protein>
<reference evidence="3" key="1">
    <citation type="journal article" date="2014" name="Int. J. Syst. Evol. Microbiol.">
        <title>Complete genome sequence of Corynebacterium casei LMG S-19264T (=DSM 44701T), isolated from a smear-ripened cheese.</title>
        <authorList>
            <consortium name="US DOE Joint Genome Institute (JGI-PGF)"/>
            <person name="Walter F."/>
            <person name="Albersmeier A."/>
            <person name="Kalinowski J."/>
            <person name="Ruckert C."/>
        </authorList>
    </citation>
    <scope>NUCLEOTIDE SEQUENCE</scope>
    <source>
        <strain evidence="3">JCM 10088</strain>
    </source>
</reference>
<dbReference type="InterPro" id="IPR050921">
    <property type="entry name" value="T4SS_GSP_E_ATPase"/>
</dbReference>
<dbReference type="AlphaFoldDB" id="A0A830GWZ8"/>
<comment type="caution">
    <text evidence="3">The sequence shown here is derived from an EMBL/GenBank/DDBJ whole genome shotgun (WGS) entry which is preliminary data.</text>
</comment>
<dbReference type="InterPro" id="IPR027417">
    <property type="entry name" value="P-loop_NTPase"/>
</dbReference>
<reference evidence="3" key="2">
    <citation type="submission" date="2020-09" db="EMBL/GenBank/DDBJ databases">
        <authorList>
            <person name="Sun Q."/>
            <person name="Ohkuma M."/>
        </authorList>
    </citation>
    <scope>NUCLEOTIDE SEQUENCE</scope>
    <source>
        <strain evidence="3">JCM 10088</strain>
    </source>
</reference>
<comment type="similarity">
    <text evidence="1">Belongs to the GSP E family.</text>
</comment>
<gene>
    <name evidence="3" type="ORF">GCM10007981_12970</name>
</gene>
<dbReference type="PANTHER" id="PTHR30486">
    <property type="entry name" value="TWITCHING MOTILITY PROTEIN PILT"/>
    <property type="match status" value="1"/>
</dbReference>
<dbReference type="Gene3D" id="3.30.450.370">
    <property type="match status" value="1"/>
</dbReference>
<dbReference type="Gene3D" id="3.40.50.300">
    <property type="entry name" value="P-loop containing nucleotide triphosphate hydrolases"/>
    <property type="match status" value="1"/>
</dbReference>
<evidence type="ECO:0000313" key="4">
    <source>
        <dbReference type="Proteomes" id="UP000610960"/>
    </source>
</evidence>
<dbReference type="EMBL" id="BMNL01000003">
    <property type="protein sequence ID" value="GGP21380.1"/>
    <property type="molecule type" value="Genomic_DNA"/>
</dbReference>
<feature type="domain" description="Bacterial type II secretion system protein E" evidence="2">
    <location>
        <begin position="157"/>
        <end position="334"/>
    </location>
</feature>
<organism evidence="3 4">
    <name type="scientific">Thermocladium modestius</name>
    <dbReference type="NCBI Taxonomy" id="62609"/>
    <lineage>
        <taxon>Archaea</taxon>
        <taxon>Thermoproteota</taxon>
        <taxon>Thermoprotei</taxon>
        <taxon>Thermoproteales</taxon>
        <taxon>Thermoproteaceae</taxon>
        <taxon>Thermocladium</taxon>
    </lineage>
</organism>
<dbReference type="GO" id="GO:0016887">
    <property type="term" value="F:ATP hydrolysis activity"/>
    <property type="evidence" value="ECO:0007669"/>
    <property type="project" value="InterPro"/>
</dbReference>